<reference evidence="1" key="1">
    <citation type="submission" date="2021-11" db="EMBL/GenBank/DDBJ databases">
        <authorList>
            <person name="Schell T."/>
        </authorList>
    </citation>
    <scope>NUCLEOTIDE SEQUENCE</scope>
    <source>
        <strain evidence="1">M5</strain>
    </source>
</reference>
<comment type="caution">
    <text evidence="1">The sequence shown here is derived from an EMBL/GenBank/DDBJ whole genome shotgun (WGS) entry which is preliminary data.</text>
</comment>
<organism evidence="1 2">
    <name type="scientific">Daphnia galeata</name>
    <dbReference type="NCBI Taxonomy" id="27404"/>
    <lineage>
        <taxon>Eukaryota</taxon>
        <taxon>Metazoa</taxon>
        <taxon>Ecdysozoa</taxon>
        <taxon>Arthropoda</taxon>
        <taxon>Crustacea</taxon>
        <taxon>Branchiopoda</taxon>
        <taxon>Diplostraca</taxon>
        <taxon>Cladocera</taxon>
        <taxon>Anomopoda</taxon>
        <taxon>Daphniidae</taxon>
        <taxon>Daphnia</taxon>
    </lineage>
</organism>
<gene>
    <name evidence="1" type="ORF">DGAL_LOCUS7420</name>
</gene>
<dbReference type="EMBL" id="CAKKLH010000146">
    <property type="protein sequence ID" value="CAH0104513.1"/>
    <property type="molecule type" value="Genomic_DNA"/>
</dbReference>
<accession>A0A8J2W457</accession>
<protein>
    <submittedName>
        <fullName evidence="1">Uncharacterized protein</fullName>
    </submittedName>
</protein>
<dbReference type="AlphaFoldDB" id="A0A8J2W457"/>
<evidence type="ECO:0000313" key="1">
    <source>
        <dbReference type="EMBL" id="CAH0104513.1"/>
    </source>
</evidence>
<dbReference type="Proteomes" id="UP000789390">
    <property type="component" value="Unassembled WGS sequence"/>
</dbReference>
<proteinExistence type="predicted"/>
<keyword evidence="2" id="KW-1185">Reference proteome</keyword>
<name>A0A8J2W457_9CRUS</name>
<sequence length="77" mass="8862">MFLMVFSHEDQVRKSRTRDNYSFEATVAQALKLCVFDGVMRDGVRCNRATPLGFHQNSFSIWQTKLTAAPPDYESDE</sequence>
<evidence type="ECO:0000313" key="2">
    <source>
        <dbReference type="Proteomes" id="UP000789390"/>
    </source>
</evidence>